<feature type="compositionally biased region" description="Polar residues" evidence="2">
    <location>
        <begin position="30"/>
        <end position="44"/>
    </location>
</feature>
<dbReference type="Proteomes" id="UP000254191">
    <property type="component" value="Unassembled WGS sequence"/>
</dbReference>
<protein>
    <submittedName>
        <fullName evidence="3">Hemolysin</fullName>
    </submittedName>
</protein>
<evidence type="ECO:0000256" key="2">
    <source>
        <dbReference type="SAM" id="MobiDB-lite"/>
    </source>
</evidence>
<gene>
    <name evidence="3" type="primary">hpmA_3</name>
    <name evidence="3" type="ORF">NCTC11938_03770</name>
</gene>
<dbReference type="EMBL" id="UGTS01000006">
    <property type="protein sequence ID" value="SUC39483.1"/>
    <property type="molecule type" value="Genomic_DNA"/>
</dbReference>
<feature type="region of interest" description="Disordered" evidence="2">
    <location>
        <begin position="30"/>
        <end position="77"/>
    </location>
</feature>
<proteinExistence type="predicted"/>
<dbReference type="Pfam" id="PF13332">
    <property type="entry name" value="Fil_haemagg_2"/>
    <property type="match status" value="1"/>
</dbReference>
<sequence length="86" mass="9265">MPIMKVLNFDAQKGKTVINAGGDLTLAQATDTHSESQSNVNGSANLKVGTTPESKDYGGGFNAGDHSSQQRADYRKSGRYHWLSSY</sequence>
<evidence type="ECO:0000256" key="1">
    <source>
        <dbReference type="ARBA" id="ARBA00022656"/>
    </source>
</evidence>
<dbReference type="GO" id="GO:0003824">
    <property type="term" value="F:catalytic activity"/>
    <property type="evidence" value="ECO:0007669"/>
    <property type="project" value="UniProtKB-ARBA"/>
</dbReference>
<evidence type="ECO:0000313" key="3">
    <source>
        <dbReference type="EMBL" id="SUC39483.1"/>
    </source>
</evidence>
<dbReference type="InterPro" id="IPR025157">
    <property type="entry name" value="Hemagglutinin_rpt"/>
</dbReference>
<reference evidence="3 4" key="1">
    <citation type="submission" date="2018-06" db="EMBL/GenBank/DDBJ databases">
        <authorList>
            <consortium name="Pathogen Informatics"/>
            <person name="Doyle S."/>
        </authorList>
    </citation>
    <scope>NUCLEOTIDE SEQUENCE [LARGE SCALE GENOMIC DNA]</scope>
    <source>
        <strain evidence="3 4">NCTC11938</strain>
    </source>
</reference>
<organism evidence="3 4">
    <name type="scientific">Proteus mirabilis</name>
    <dbReference type="NCBI Taxonomy" id="584"/>
    <lineage>
        <taxon>Bacteria</taxon>
        <taxon>Pseudomonadati</taxon>
        <taxon>Pseudomonadota</taxon>
        <taxon>Gammaproteobacteria</taxon>
        <taxon>Enterobacterales</taxon>
        <taxon>Morganellaceae</taxon>
        <taxon>Proteus</taxon>
    </lineage>
</organism>
<dbReference type="AlphaFoldDB" id="A0A379GG01"/>
<evidence type="ECO:0000313" key="4">
    <source>
        <dbReference type="Proteomes" id="UP000254191"/>
    </source>
</evidence>
<name>A0A379GG01_PROMI</name>
<dbReference type="GO" id="GO:0090729">
    <property type="term" value="F:toxin activity"/>
    <property type="evidence" value="ECO:0007669"/>
    <property type="project" value="UniProtKB-KW"/>
</dbReference>
<keyword evidence="1" id="KW-0800">Toxin</keyword>
<accession>A0A379GG01</accession>